<gene>
    <name evidence="3 5" type="primary">rpsP</name>
    <name evidence="5" type="ORF">COV95_01580</name>
</gene>
<organism evidence="5 6">
    <name type="scientific">Candidatus Zambryskibacteria bacterium CG11_big_fil_rev_8_21_14_0_20_40_24</name>
    <dbReference type="NCBI Taxonomy" id="1975116"/>
    <lineage>
        <taxon>Bacteria</taxon>
        <taxon>Candidatus Zambryskiibacteriota</taxon>
    </lineage>
</organism>
<sequence>MLKIRLQRVGRKHEPSFRVVLTDSKNSTKSGKFLEVLGSYDPRKNTEQFNVEKIKHWISKGAKPTDTLHNIFVDQKIVEGKKVNVLPKKSPIIKEKGAVTENSSAEPEMKQEKEVTETSMENSGQENSATGEGQSVAGQNTKGDQNIEEITENSEEKETIEEPEKHEVSEENPEPQTDK</sequence>
<evidence type="ECO:0000256" key="2">
    <source>
        <dbReference type="ARBA" id="ARBA00023274"/>
    </source>
</evidence>
<feature type="compositionally biased region" description="Polar residues" evidence="4">
    <location>
        <begin position="117"/>
        <end position="144"/>
    </location>
</feature>
<dbReference type="SUPFAM" id="SSF54565">
    <property type="entry name" value="Ribosomal protein S16"/>
    <property type="match status" value="1"/>
</dbReference>
<dbReference type="AlphaFoldDB" id="A0A2H0K8K9"/>
<protein>
    <recommendedName>
        <fullName evidence="3">Small ribosomal subunit protein bS16</fullName>
    </recommendedName>
</protein>
<feature type="compositionally biased region" description="Basic and acidic residues" evidence="4">
    <location>
        <begin position="107"/>
        <end position="116"/>
    </location>
</feature>
<feature type="compositionally biased region" description="Basic and acidic residues" evidence="4">
    <location>
        <begin position="154"/>
        <end position="169"/>
    </location>
</feature>
<keyword evidence="1 3" id="KW-0689">Ribosomal protein</keyword>
<evidence type="ECO:0000256" key="1">
    <source>
        <dbReference type="ARBA" id="ARBA00022980"/>
    </source>
</evidence>
<dbReference type="GO" id="GO:0006412">
    <property type="term" value="P:translation"/>
    <property type="evidence" value="ECO:0007669"/>
    <property type="project" value="UniProtKB-UniRule"/>
</dbReference>
<accession>A0A2H0K8K9</accession>
<proteinExistence type="inferred from homology"/>
<dbReference type="NCBIfam" id="TIGR00002">
    <property type="entry name" value="S16"/>
    <property type="match status" value="1"/>
</dbReference>
<dbReference type="EMBL" id="PCVC01000047">
    <property type="protein sequence ID" value="PIQ66923.1"/>
    <property type="molecule type" value="Genomic_DNA"/>
</dbReference>
<dbReference type="Proteomes" id="UP000229834">
    <property type="component" value="Unassembled WGS sequence"/>
</dbReference>
<comment type="similarity">
    <text evidence="3">Belongs to the bacterial ribosomal protein bS16 family.</text>
</comment>
<dbReference type="InterPro" id="IPR023803">
    <property type="entry name" value="Ribosomal_bS16_dom_sf"/>
</dbReference>
<evidence type="ECO:0000313" key="5">
    <source>
        <dbReference type="EMBL" id="PIQ66923.1"/>
    </source>
</evidence>
<dbReference type="PANTHER" id="PTHR12919">
    <property type="entry name" value="30S RIBOSOMAL PROTEIN S16"/>
    <property type="match status" value="1"/>
</dbReference>
<evidence type="ECO:0000256" key="4">
    <source>
        <dbReference type="SAM" id="MobiDB-lite"/>
    </source>
</evidence>
<dbReference type="Pfam" id="PF00886">
    <property type="entry name" value="Ribosomal_S16"/>
    <property type="match status" value="1"/>
</dbReference>
<dbReference type="GO" id="GO:0005737">
    <property type="term" value="C:cytoplasm"/>
    <property type="evidence" value="ECO:0007669"/>
    <property type="project" value="UniProtKB-ARBA"/>
</dbReference>
<name>A0A2H0K8K9_9BACT</name>
<dbReference type="GO" id="GO:0015935">
    <property type="term" value="C:small ribosomal subunit"/>
    <property type="evidence" value="ECO:0007669"/>
    <property type="project" value="TreeGrafter"/>
</dbReference>
<comment type="caution">
    <text evidence="5">The sequence shown here is derived from an EMBL/GenBank/DDBJ whole genome shotgun (WGS) entry which is preliminary data.</text>
</comment>
<evidence type="ECO:0000256" key="3">
    <source>
        <dbReference type="HAMAP-Rule" id="MF_00385"/>
    </source>
</evidence>
<reference evidence="5 6" key="1">
    <citation type="submission" date="2017-09" db="EMBL/GenBank/DDBJ databases">
        <title>Depth-based differentiation of microbial function through sediment-hosted aquifers and enrichment of novel symbionts in the deep terrestrial subsurface.</title>
        <authorList>
            <person name="Probst A.J."/>
            <person name="Ladd B."/>
            <person name="Jarett J.K."/>
            <person name="Geller-Mcgrath D.E."/>
            <person name="Sieber C.M."/>
            <person name="Emerson J.B."/>
            <person name="Anantharaman K."/>
            <person name="Thomas B.C."/>
            <person name="Malmstrom R."/>
            <person name="Stieglmeier M."/>
            <person name="Klingl A."/>
            <person name="Woyke T."/>
            <person name="Ryan C.M."/>
            <person name="Banfield J.F."/>
        </authorList>
    </citation>
    <scope>NUCLEOTIDE SEQUENCE [LARGE SCALE GENOMIC DNA]</scope>
    <source>
        <strain evidence="5">CG11_big_fil_rev_8_21_14_0_20_40_24</strain>
    </source>
</reference>
<keyword evidence="2 3" id="KW-0687">Ribonucleoprotein</keyword>
<dbReference type="Gene3D" id="3.30.1320.10">
    <property type="match status" value="1"/>
</dbReference>
<dbReference type="GO" id="GO:0003735">
    <property type="term" value="F:structural constituent of ribosome"/>
    <property type="evidence" value="ECO:0007669"/>
    <property type="project" value="InterPro"/>
</dbReference>
<feature type="region of interest" description="Disordered" evidence="4">
    <location>
        <begin position="88"/>
        <end position="179"/>
    </location>
</feature>
<evidence type="ECO:0000313" key="6">
    <source>
        <dbReference type="Proteomes" id="UP000229834"/>
    </source>
</evidence>
<dbReference type="InterPro" id="IPR000307">
    <property type="entry name" value="Ribosomal_bS16"/>
</dbReference>
<dbReference type="HAMAP" id="MF_00385">
    <property type="entry name" value="Ribosomal_bS16"/>
    <property type="match status" value="1"/>
</dbReference>
<dbReference type="PANTHER" id="PTHR12919:SF20">
    <property type="entry name" value="SMALL RIBOSOMAL SUBUNIT PROTEIN BS16M"/>
    <property type="match status" value="1"/>
</dbReference>